<evidence type="ECO:0000256" key="1">
    <source>
        <dbReference type="SAM" id="Phobius"/>
    </source>
</evidence>
<keyword evidence="1" id="KW-0472">Membrane</keyword>
<gene>
    <name evidence="2" type="ORF">HP550_18720</name>
</gene>
<accession>A0A7Y6A3W2</accession>
<reference evidence="2 3" key="1">
    <citation type="submission" date="2020-05" db="EMBL/GenBank/DDBJ databases">
        <title>Genome Sequencing of Type Strains.</title>
        <authorList>
            <person name="Lemaire J.F."/>
            <person name="Inderbitzin P."/>
            <person name="Gregorio O.A."/>
            <person name="Collins S.B."/>
            <person name="Wespe N."/>
            <person name="Knight-Connoni V."/>
        </authorList>
    </citation>
    <scope>NUCLEOTIDE SEQUENCE [LARGE SCALE GENOMIC DNA]</scope>
    <source>
        <strain evidence="2 3">ATCC 25174</strain>
    </source>
</reference>
<keyword evidence="3" id="KW-1185">Reference proteome</keyword>
<organism evidence="2 3">
    <name type="scientific">Cellulomonas humilata</name>
    <dbReference type="NCBI Taxonomy" id="144055"/>
    <lineage>
        <taxon>Bacteria</taxon>
        <taxon>Bacillati</taxon>
        <taxon>Actinomycetota</taxon>
        <taxon>Actinomycetes</taxon>
        <taxon>Micrococcales</taxon>
        <taxon>Cellulomonadaceae</taxon>
        <taxon>Cellulomonas</taxon>
    </lineage>
</organism>
<dbReference type="EMBL" id="JABMCI010000070">
    <property type="protein sequence ID" value="NUU19288.1"/>
    <property type="molecule type" value="Genomic_DNA"/>
</dbReference>
<evidence type="ECO:0000313" key="2">
    <source>
        <dbReference type="EMBL" id="NUU19288.1"/>
    </source>
</evidence>
<dbReference type="RefSeq" id="WP_175349186.1">
    <property type="nucleotide sequence ID" value="NZ_JABMCI010000070.1"/>
</dbReference>
<dbReference type="Proteomes" id="UP000565724">
    <property type="component" value="Unassembled WGS sequence"/>
</dbReference>
<dbReference type="AlphaFoldDB" id="A0A7Y6A3W2"/>
<evidence type="ECO:0000313" key="3">
    <source>
        <dbReference type="Proteomes" id="UP000565724"/>
    </source>
</evidence>
<comment type="caution">
    <text evidence="2">The sequence shown here is derived from an EMBL/GenBank/DDBJ whole genome shotgun (WGS) entry which is preliminary data.</text>
</comment>
<name>A0A7Y6A3W2_9CELL</name>
<evidence type="ECO:0008006" key="4">
    <source>
        <dbReference type="Google" id="ProtNLM"/>
    </source>
</evidence>
<sequence length="130" mass="13481">MVLRVLTAVCVAVSAVVHLYLWQDGMKSVDVVGPAFLLNGVGGLVIAVLVIVWRHWIPLLGAVGFGVATLTAFVISTTPSGFFGVHERWVGLPVWLSAISEIGAIVLGGAALVVERRGAVSPAGAAVRRG</sequence>
<proteinExistence type="predicted"/>
<feature type="transmembrane region" description="Helical" evidence="1">
    <location>
        <begin position="31"/>
        <end position="52"/>
    </location>
</feature>
<feature type="transmembrane region" description="Helical" evidence="1">
    <location>
        <begin position="94"/>
        <end position="114"/>
    </location>
</feature>
<keyword evidence="1" id="KW-1133">Transmembrane helix</keyword>
<feature type="transmembrane region" description="Helical" evidence="1">
    <location>
        <begin position="59"/>
        <end position="82"/>
    </location>
</feature>
<keyword evidence="1" id="KW-0812">Transmembrane</keyword>
<protein>
    <recommendedName>
        <fullName evidence="4">Integral membrane protein</fullName>
    </recommendedName>
</protein>